<sequence>MSIKDLKHINFCSTNTSIVESDIINAYEAIANKKLYPGDPVRLFLEAIALIITQQRVLIDFGAKQNLLAYAQGDYLDHVVALVGVERLEASPSRCTVKFTLSNAQVSNIVIPKGTRVKAGELYFATSQEGIISPGQLTIEVVIECMTKGQIGNGLVPGQINQLVDVFPYFSSVTNINTTTGGTDRETDDALRQRAFEAPNSYSCAGSDGAYAFWAKTVSPEIGDVAVITPTPGEINIIPIGANGELLSEELRNKILERCSEKNVKPLTDKVVVVEPTKQNYTLEMTYWIDRKDIALSTVIQNQVDQAVAEYKIWQQSKLGRDINPSELIYRVMQAGAKRVNVISPSFTSLESTSIAYLTSKSVVFGGVEDA</sequence>
<evidence type="ECO:0000259" key="1">
    <source>
        <dbReference type="Pfam" id="PF04865"/>
    </source>
</evidence>
<protein>
    <submittedName>
        <fullName evidence="3">Baseplate J/gp47 family protein</fullName>
    </submittedName>
</protein>
<evidence type="ECO:0000259" key="2">
    <source>
        <dbReference type="Pfam" id="PF26078"/>
    </source>
</evidence>
<dbReference type="PANTHER" id="PTHR37829">
    <property type="entry name" value="PHAGE-LIKE ELEMENT PBSX PROTEIN XKDT"/>
    <property type="match status" value="1"/>
</dbReference>
<feature type="domain" description="Baseplate J-like central" evidence="2">
    <location>
        <begin position="205"/>
        <end position="274"/>
    </location>
</feature>
<dbReference type="Pfam" id="PF26078">
    <property type="entry name" value="Baseplate_J_M"/>
    <property type="match status" value="1"/>
</dbReference>
<name>A0AA42DMI0_9FIRM</name>
<dbReference type="AlphaFoldDB" id="A0AA42DMI0"/>
<evidence type="ECO:0000313" key="4">
    <source>
        <dbReference type="Proteomes" id="UP001169242"/>
    </source>
</evidence>
<dbReference type="Pfam" id="PF04865">
    <property type="entry name" value="Baseplate_J"/>
    <property type="match status" value="1"/>
</dbReference>
<dbReference type="PIRSF" id="PIRSF020481">
    <property type="entry name" value="BAP"/>
    <property type="match status" value="1"/>
</dbReference>
<dbReference type="PANTHER" id="PTHR37829:SF3">
    <property type="entry name" value="PROTEIN JAYE-RELATED"/>
    <property type="match status" value="1"/>
</dbReference>
<organism evidence="3 4">
    <name type="scientific">Holtiella tumoricola</name>
    <dbReference type="NCBI Taxonomy" id="3018743"/>
    <lineage>
        <taxon>Bacteria</taxon>
        <taxon>Bacillati</taxon>
        <taxon>Bacillota</taxon>
        <taxon>Clostridia</taxon>
        <taxon>Lachnospirales</taxon>
        <taxon>Cellulosilyticaceae</taxon>
        <taxon>Holtiella</taxon>
    </lineage>
</organism>
<dbReference type="InterPro" id="IPR052399">
    <property type="entry name" value="Phage_Baseplate_Assmbl_Protein"/>
</dbReference>
<evidence type="ECO:0000313" key="3">
    <source>
        <dbReference type="EMBL" id="MDA3731678.1"/>
    </source>
</evidence>
<proteinExistence type="predicted"/>
<reference evidence="3" key="1">
    <citation type="journal article" date="2023" name="Int. J. Syst. Evol. Microbiol.">
        <title>&lt;i&gt;Holtiella tumoricola&lt;/i&gt; gen. nov. sp. nov., isolated from a human clinical sample.</title>
        <authorList>
            <person name="Allen-Vercoe E."/>
            <person name="Daigneault M.C."/>
            <person name="Vancuren S.J."/>
            <person name="Cochrane K."/>
            <person name="O'Neal L.L."/>
            <person name="Sankaranarayanan K."/>
            <person name="Lawson P.A."/>
        </authorList>
    </citation>
    <scope>NUCLEOTIDE SEQUENCE</scope>
    <source>
        <strain evidence="3">CC70A</strain>
    </source>
</reference>
<dbReference type="EMBL" id="JAQIFT010000040">
    <property type="protein sequence ID" value="MDA3731678.1"/>
    <property type="molecule type" value="Genomic_DNA"/>
</dbReference>
<keyword evidence="4" id="KW-1185">Reference proteome</keyword>
<dbReference type="Proteomes" id="UP001169242">
    <property type="component" value="Unassembled WGS sequence"/>
</dbReference>
<dbReference type="RefSeq" id="WP_271012040.1">
    <property type="nucleotide sequence ID" value="NZ_JAQIFT010000040.1"/>
</dbReference>
<dbReference type="InterPro" id="IPR058531">
    <property type="entry name" value="Baseplate_J_M"/>
</dbReference>
<dbReference type="InterPro" id="IPR014507">
    <property type="entry name" value="Baseplate_assembly_J_pred"/>
</dbReference>
<accession>A0AA42DMI0</accession>
<feature type="domain" description="Baseplate protein J-like barrel" evidence="1">
    <location>
        <begin position="96"/>
        <end position="182"/>
    </location>
</feature>
<gene>
    <name evidence="3" type="ORF">PBV87_09335</name>
</gene>
<comment type="caution">
    <text evidence="3">The sequence shown here is derived from an EMBL/GenBank/DDBJ whole genome shotgun (WGS) entry which is preliminary data.</text>
</comment>
<dbReference type="InterPro" id="IPR006949">
    <property type="entry name" value="Barrel_Baseplate_J-like"/>
</dbReference>